<protein>
    <recommendedName>
        <fullName evidence="2">Globin domain-containing protein</fullName>
    </recommendedName>
</protein>
<dbReference type="SUPFAM" id="SSF46458">
    <property type="entry name" value="Globin-like"/>
    <property type="match status" value="2"/>
</dbReference>
<dbReference type="PANTHER" id="PTHR43396:SF6">
    <property type="entry name" value="ABL201WP"/>
    <property type="match status" value="1"/>
</dbReference>
<keyword evidence="4" id="KW-1185">Reference proteome</keyword>
<feature type="non-terminal residue" evidence="3">
    <location>
        <position position="1"/>
    </location>
</feature>
<dbReference type="GO" id="GO:0008941">
    <property type="term" value="F:nitric oxide dioxygenase NAD(P)H activity"/>
    <property type="evidence" value="ECO:0007669"/>
    <property type="project" value="TreeGrafter"/>
</dbReference>
<proteinExistence type="predicted"/>
<dbReference type="EMBL" id="PJQM01004879">
    <property type="protein sequence ID" value="RCH83043.1"/>
    <property type="molecule type" value="Genomic_DNA"/>
</dbReference>
<dbReference type="GO" id="GO:0020037">
    <property type="term" value="F:heme binding"/>
    <property type="evidence" value="ECO:0007669"/>
    <property type="project" value="InterPro"/>
</dbReference>
<dbReference type="InterPro" id="IPR012292">
    <property type="entry name" value="Globin/Proto"/>
</dbReference>
<reference evidence="3 4" key="1">
    <citation type="journal article" date="2018" name="G3 (Bethesda)">
        <title>Phylogenetic and Phylogenomic Definition of Rhizopus Species.</title>
        <authorList>
            <person name="Gryganskyi A.P."/>
            <person name="Golan J."/>
            <person name="Dolatabadi S."/>
            <person name="Mondo S."/>
            <person name="Robb S."/>
            <person name="Idnurm A."/>
            <person name="Muszewska A."/>
            <person name="Steczkiewicz K."/>
            <person name="Masonjones S."/>
            <person name="Liao H.L."/>
            <person name="Gajdeczka M.T."/>
            <person name="Anike F."/>
            <person name="Vuek A."/>
            <person name="Anishchenko I.M."/>
            <person name="Voigt K."/>
            <person name="de Hoog G.S."/>
            <person name="Smith M.E."/>
            <person name="Heitman J."/>
            <person name="Vilgalys R."/>
            <person name="Stajich J.E."/>
        </authorList>
    </citation>
    <scope>NUCLEOTIDE SEQUENCE [LARGE SCALE GENOMIC DNA]</scope>
    <source>
        <strain evidence="3 4">LSU 92-RS-03</strain>
    </source>
</reference>
<sequence>CGPGLRIGHPIIDMAEDFCNSTFDALDVCNLLPSSKTSPKNDTRSEYVHVTPPPERESNLRFTLHNILEGPLPFESETFEYVQQSITILAYKIEDWPVVLNELKRVTKPGGYIQLIETELYPHQLGPKGESWRDQILDAIKSKRGNDGRITLQFERLLNNLDLEDVTVKFVSIPIGSWGLDIGNLWRQNFYAFLESAGTFLVDLMQMTNAEYKKGIQGLREELESGEYKAFSNVYVAYGHNNIHGHSDNTASSSCPYIDASNSCKSSTLLDTSKAVGSISLSEDTAILKHVSDHQNRRPSIYPDHHPPSQAQIDIVRYTWERVIETHLPTDRPNVSPSHAFGLAFYDALFQIDPALKPLFTNIVQQAKALAGMISYIVRSPEVIDPRPPTPSVTNESSTKKRARTIREINANKRKQSNASSFPELILQTASSKNSGKTNDTAAKDDEYLLLCKLRELGARHYLYGARTEHFALIGSALLIALEVRLGKEYIPEVAEAWMRAHAFTAYHMKTGLQLQIAWEEHEKRGSSSLRLNHVSINSKNAKTNCSIQ</sequence>
<dbReference type="GO" id="GO:0071500">
    <property type="term" value="P:cellular response to nitrosative stress"/>
    <property type="evidence" value="ECO:0007669"/>
    <property type="project" value="TreeGrafter"/>
</dbReference>
<feature type="region of interest" description="Disordered" evidence="1">
    <location>
        <begin position="385"/>
        <end position="404"/>
    </location>
</feature>
<dbReference type="GO" id="GO:0019825">
    <property type="term" value="F:oxygen binding"/>
    <property type="evidence" value="ECO:0007669"/>
    <property type="project" value="InterPro"/>
</dbReference>
<dbReference type="SUPFAM" id="SSF53335">
    <property type="entry name" value="S-adenosyl-L-methionine-dependent methyltransferases"/>
    <property type="match status" value="1"/>
</dbReference>
<evidence type="ECO:0000256" key="1">
    <source>
        <dbReference type="SAM" id="MobiDB-lite"/>
    </source>
</evidence>
<dbReference type="PANTHER" id="PTHR43396">
    <property type="entry name" value="FLAVOHEMOPROTEIN"/>
    <property type="match status" value="1"/>
</dbReference>
<feature type="domain" description="Globin" evidence="2">
    <location>
        <begin position="307"/>
        <end position="514"/>
    </location>
</feature>
<gene>
    <name evidence="3" type="ORF">CU098_001908</name>
</gene>
<accession>A0A367IZC4</accession>
<dbReference type="OrthoDB" id="2013972at2759"/>
<dbReference type="InterPro" id="IPR000971">
    <property type="entry name" value="Globin"/>
</dbReference>
<dbReference type="STRING" id="4846.A0A367IZC4"/>
<dbReference type="GO" id="GO:0046210">
    <property type="term" value="P:nitric oxide catabolic process"/>
    <property type="evidence" value="ECO:0007669"/>
    <property type="project" value="TreeGrafter"/>
</dbReference>
<dbReference type="AlphaFoldDB" id="A0A367IZC4"/>
<dbReference type="InterPro" id="IPR009050">
    <property type="entry name" value="Globin-like_sf"/>
</dbReference>
<name>A0A367IZC4_RHIST</name>
<dbReference type="InterPro" id="IPR029063">
    <property type="entry name" value="SAM-dependent_MTases_sf"/>
</dbReference>
<evidence type="ECO:0000313" key="4">
    <source>
        <dbReference type="Proteomes" id="UP000253551"/>
    </source>
</evidence>
<organism evidence="3 4">
    <name type="scientific">Rhizopus stolonifer</name>
    <name type="common">Rhizopus nigricans</name>
    <dbReference type="NCBI Taxonomy" id="4846"/>
    <lineage>
        <taxon>Eukaryota</taxon>
        <taxon>Fungi</taxon>
        <taxon>Fungi incertae sedis</taxon>
        <taxon>Mucoromycota</taxon>
        <taxon>Mucoromycotina</taxon>
        <taxon>Mucoromycetes</taxon>
        <taxon>Mucorales</taxon>
        <taxon>Mucorineae</taxon>
        <taxon>Rhizopodaceae</taxon>
        <taxon>Rhizopus</taxon>
    </lineage>
</organism>
<dbReference type="GO" id="GO:0071949">
    <property type="term" value="F:FAD binding"/>
    <property type="evidence" value="ECO:0007669"/>
    <property type="project" value="TreeGrafter"/>
</dbReference>
<evidence type="ECO:0000313" key="3">
    <source>
        <dbReference type="EMBL" id="RCH83043.1"/>
    </source>
</evidence>
<evidence type="ECO:0000259" key="2">
    <source>
        <dbReference type="PROSITE" id="PS01033"/>
    </source>
</evidence>
<comment type="caution">
    <text evidence="3">The sequence shown here is derived from an EMBL/GenBank/DDBJ whole genome shotgun (WGS) entry which is preliminary data.</text>
</comment>
<dbReference type="Proteomes" id="UP000253551">
    <property type="component" value="Unassembled WGS sequence"/>
</dbReference>
<dbReference type="PROSITE" id="PS01033">
    <property type="entry name" value="GLOBIN"/>
    <property type="match status" value="1"/>
</dbReference>
<dbReference type="Gene3D" id="3.40.50.150">
    <property type="entry name" value="Vaccinia Virus protein VP39"/>
    <property type="match status" value="1"/>
</dbReference>
<dbReference type="Gene3D" id="1.10.490.10">
    <property type="entry name" value="Globins"/>
    <property type="match status" value="1"/>
</dbReference>